<reference evidence="7 8" key="1">
    <citation type="journal article" date="2019" name="Sci. Rep.">
        <title>Orb-weaving spider Araneus ventricosus genome elucidates the spidroin gene catalogue.</title>
        <authorList>
            <person name="Kono N."/>
            <person name="Nakamura H."/>
            <person name="Ohtoshi R."/>
            <person name="Moran D.A.P."/>
            <person name="Shinohara A."/>
            <person name="Yoshida Y."/>
            <person name="Fujiwara M."/>
            <person name="Mori M."/>
            <person name="Tomita M."/>
            <person name="Arakawa K."/>
        </authorList>
    </citation>
    <scope>NUCLEOTIDE SEQUENCE [LARGE SCALE GENOMIC DNA]</scope>
</reference>
<accession>A0A4Y2DE00</accession>
<protein>
    <recommendedName>
        <fullName evidence="2">Regulatory protein zeste</fullName>
    </recommendedName>
</protein>
<evidence type="ECO:0000256" key="1">
    <source>
        <dbReference type="ARBA" id="ARBA00011764"/>
    </source>
</evidence>
<comment type="function">
    <text evidence="3">Involved in transvection phenomena (= synapsis-dependent gene expression), where the synaptic pairing of chromosomes carrying genes with which zeste interacts influences the expression of these genes. Zeste binds to DNA and stimulates transcription from a nearby promoter.</text>
</comment>
<evidence type="ECO:0000256" key="2">
    <source>
        <dbReference type="ARBA" id="ARBA00016807"/>
    </source>
</evidence>
<keyword evidence="4" id="KW-0175">Coiled coil</keyword>
<dbReference type="InterPro" id="IPR028002">
    <property type="entry name" value="Myb_DNA-bind_5"/>
</dbReference>
<feature type="domain" description="Myb/SANT-like DNA-binding" evidence="6">
    <location>
        <begin position="18"/>
        <end position="85"/>
    </location>
</feature>
<dbReference type="PANTHER" id="PTHR23098:SF16">
    <property type="entry name" value="REGULATORY PROTEIN ZESTE"/>
    <property type="match status" value="1"/>
</dbReference>
<organism evidence="7 8">
    <name type="scientific">Araneus ventricosus</name>
    <name type="common">Orbweaver spider</name>
    <name type="synonym">Epeira ventricosa</name>
    <dbReference type="NCBI Taxonomy" id="182803"/>
    <lineage>
        <taxon>Eukaryota</taxon>
        <taxon>Metazoa</taxon>
        <taxon>Ecdysozoa</taxon>
        <taxon>Arthropoda</taxon>
        <taxon>Chelicerata</taxon>
        <taxon>Arachnida</taxon>
        <taxon>Araneae</taxon>
        <taxon>Araneomorphae</taxon>
        <taxon>Entelegynae</taxon>
        <taxon>Araneoidea</taxon>
        <taxon>Araneidae</taxon>
        <taxon>Araneus</taxon>
    </lineage>
</organism>
<gene>
    <name evidence="7" type="ORF">AVEN_100144_1</name>
</gene>
<comment type="caution">
    <text evidence="7">The sequence shown here is derived from an EMBL/GenBank/DDBJ whole genome shotgun (WGS) entry which is preliminary data.</text>
</comment>
<sequence length="276" mass="30893">MSAMETIKKKGNIRVRANQIEMIVEEMEGNPFLNGTKFTSTYTASKRNADWEELAKKLNSAGGAIKKVKCWQKCWSDKKGDVKKRNNTFKAASLKTGGGRNEEKPLTPLEERILRLIGLDAADGLGMPDSELVPEVNGFHDSTPDLCADQATLERERTYFGECLLPDTADCIEEMDESSSFPRSGTPQINTPQATPETKDARVQSFKKRVRSKPLFIKNENAQKLVEGQTEVAKALKRCAEAMEKQNELKERALEIENRKADAFVGILHLLENKLC</sequence>
<dbReference type="AlphaFoldDB" id="A0A4Y2DE00"/>
<evidence type="ECO:0000256" key="4">
    <source>
        <dbReference type="SAM" id="Coils"/>
    </source>
</evidence>
<comment type="subunit">
    <text evidence="1">Self-associates forming complexes of several hundred monomers.</text>
</comment>
<dbReference type="Pfam" id="PF13873">
    <property type="entry name" value="Myb_DNA-bind_5"/>
    <property type="match status" value="1"/>
</dbReference>
<evidence type="ECO:0000313" key="7">
    <source>
        <dbReference type="EMBL" id="GBM14347.1"/>
    </source>
</evidence>
<dbReference type="PANTHER" id="PTHR23098">
    <property type="entry name" value="AGAP001331-PA-RELATED"/>
    <property type="match status" value="1"/>
</dbReference>
<evidence type="ECO:0000256" key="5">
    <source>
        <dbReference type="SAM" id="MobiDB-lite"/>
    </source>
</evidence>
<evidence type="ECO:0000313" key="8">
    <source>
        <dbReference type="Proteomes" id="UP000499080"/>
    </source>
</evidence>
<feature type="region of interest" description="Disordered" evidence="5">
    <location>
        <begin position="177"/>
        <end position="200"/>
    </location>
</feature>
<dbReference type="GO" id="GO:0005634">
    <property type="term" value="C:nucleus"/>
    <property type="evidence" value="ECO:0007669"/>
    <property type="project" value="TreeGrafter"/>
</dbReference>
<name>A0A4Y2DE00_ARAVE</name>
<proteinExistence type="predicted"/>
<keyword evidence="8" id="KW-1185">Reference proteome</keyword>
<dbReference type="Proteomes" id="UP000499080">
    <property type="component" value="Unassembled WGS sequence"/>
</dbReference>
<feature type="coiled-coil region" evidence="4">
    <location>
        <begin position="232"/>
        <end position="260"/>
    </location>
</feature>
<dbReference type="EMBL" id="BGPR01089193">
    <property type="protein sequence ID" value="GBM14347.1"/>
    <property type="molecule type" value="Genomic_DNA"/>
</dbReference>
<dbReference type="OrthoDB" id="6513070at2759"/>
<evidence type="ECO:0000256" key="3">
    <source>
        <dbReference type="ARBA" id="ARBA00025466"/>
    </source>
</evidence>
<evidence type="ECO:0000259" key="6">
    <source>
        <dbReference type="Pfam" id="PF13873"/>
    </source>
</evidence>
<feature type="compositionally biased region" description="Polar residues" evidence="5">
    <location>
        <begin position="178"/>
        <end position="196"/>
    </location>
</feature>